<gene>
    <name evidence="1" type="ORF">EAG_07647</name>
</gene>
<dbReference type="EMBL" id="GL439137">
    <property type="protein sequence ID" value="EFN67718.1"/>
    <property type="molecule type" value="Genomic_DNA"/>
</dbReference>
<name>E2AFS1_CAMFO</name>
<evidence type="ECO:0000313" key="1">
    <source>
        <dbReference type="EMBL" id="EFN67718.1"/>
    </source>
</evidence>
<evidence type="ECO:0000313" key="2">
    <source>
        <dbReference type="Proteomes" id="UP000000311"/>
    </source>
</evidence>
<protein>
    <submittedName>
        <fullName evidence="1">Uncharacterized protein</fullName>
    </submittedName>
</protein>
<dbReference type="AlphaFoldDB" id="E2AFS1"/>
<sequence>MSLAKVLEVIGMKIGPNCYNFCMESDAIRIAKAERSMSDQAKDARRANLAARREENEADLNVEEQLYGAGIAD</sequence>
<keyword evidence="2" id="KW-1185">Reference proteome</keyword>
<dbReference type="InParanoid" id="E2AFS1"/>
<reference evidence="1 2" key="1">
    <citation type="journal article" date="2010" name="Science">
        <title>Genomic comparison of the ants Camponotus floridanus and Harpegnathos saltator.</title>
        <authorList>
            <person name="Bonasio R."/>
            <person name="Zhang G."/>
            <person name="Ye C."/>
            <person name="Mutti N.S."/>
            <person name="Fang X."/>
            <person name="Qin N."/>
            <person name="Donahue G."/>
            <person name="Yang P."/>
            <person name="Li Q."/>
            <person name="Li C."/>
            <person name="Zhang P."/>
            <person name="Huang Z."/>
            <person name="Berger S.L."/>
            <person name="Reinberg D."/>
            <person name="Wang J."/>
            <person name="Liebig J."/>
        </authorList>
    </citation>
    <scope>NUCLEOTIDE SEQUENCE [LARGE SCALE GENOMIC DNA]</scope>
    <source>
        <strain evidence="2">C129</strain>
    </source>
</reference>
<proteinExistence type="predicted"/>
<dbReference type="Proteomes" id="UP000000311">
    <property type="component" value="Unassembled WGS sequence"/>
</dbReference>
<organism evidence="2">
    <name type="scientific">Camponotus floridanus</name>
    <name type="common">Florida carpenter ant</name>
    <dbReference type="NCBI Taxonomy" id="104421"/>
    <lineage>
        <taxon>Eukaryota</taxon>
        <taxon>Metazoa</taxon>
        <taxon>Ecdysozoa</taxon>
        <taxon>Arthropoda</taxon>
        <taxon>Hexapoda</taxon>
        <taxon>Insecta</taxon>
        <taxon>Pterygota</taxon>
        <taxon>Neoptera</taxon>
        <taxon>Endopterygota</taxon>
        <taxon>Hymenoptera</taxon>
        <taxon>Apocrita</taxon>
        <taxon>Aculeata</taxon>
        <taxon>Formicoidea</taxon>
        <taxon>Formicidae</taxon>
        <taxon>Formicinae</taxon>
        <taxon>Camponotus</taxon>
    </lineage>
</organism>
<dbReference type="OMA" id="GHENGPK"/>
<accession>E2AFS1</accession>